<feature type="transmembrane region" description="Helical" evidence="1">
    <location>
        <begin position="20"/>
        <end position="40"/>
    </location>
</feature>
<evidence type="ECO:0000256" key="1">
    <source>
        <dbReference type="SAM" id="Phobius"/>
    </source>
</evidence>
<reference evidence="2 3" key="1">
    <citation type="submission" date="2019-09" db="EMBL/GenBank/DDBJ databases">
        <title>Hybrid Assembly of the complete Genome of the Deep-Sea Bacterium Moritella marina from long Nanopore and Illumina reads.</title>
        <authorList>
            <person name="Magin S."/>
            <person name="Georgoulis A."/>
            <person name="Papadimitriou K."/>
            <person name="Iliakis G."/>
            <person name="Vorgias C.E."/>
        </authorList>
    </citation>
    <scope>NUCLEOTIDE SEQUENCE [LARGE SCALE GENOMIC DNA]</scope>
    <source>
        <strain evidence="2 3">MP-1</strain>
    </source>
</reference>
<evidence type="ECO:0000313" key="2">
    <source>
        <dbReference type="EMBL" id="QFI38303.1"/>
    </source>
</evidence>
<dbReference type="KEGG" id="mmaa:FR932_10820"/>
<dbReference type="InterPro" id="IPR025489">
    <property type="entry name" value="DUF4381"/>
</dbReference>
<dbReference type="Proteomes" id="UP000327424">
    <property type="component" value="Chromosome"/>
</dbReference>
<dbReference type="RefSeq" id="WP_019440638.1">
    <property type="nucleotide sequence ID" value="NZ_ALOE01000009.1"/>
</dbReference>
<keyword evidence="1" id="KW-0472">Membrane</keyword>
<organism evidence="2 3">
    <name type="scientific">Moritella marina ATCC 15381</name>
    <dbReference type="NCBI Taxonomy" id="1202962"/>
    <lineage>
        <taxon>Bacteria</taxon>
        <taxon>Pseudomonadati</taxon>
        <taxon>Pseudomonadota</taxon>
        <taxon>Gammaproteobacteria</taxon>
        <taxon>Alteromonadales</taxon>
        <taxon>Moritellaceae</taxon>
        <taxon>Moritella</taxon>
    </lineage>
</organism>
<dbReference type="EMBL" id="CP044399">
    <property type="protein sequence ID" value="QFI38303.1"/>
    <property type="molecule type" value="Genomic_DNA"/>
</dbReference>
<dbReference type="Pfam" id="PF14316">
    <property type="entry name" value="DUF4381"/>
    <property type="match status" value="1"/>
</dbReference>
<dbReference type="OrthoDB" id="6402252at2"/>
<gene>
    <name evidence="2" type="ORF">FR932_10820</name>
</gene>
<dbReference type="AlphaFoldDB" id="A0A5J6WJP9"/>
<accession>A0A5J6WJP9</accession>
<proteinExistence type="predicted"/>
<keyword evidence="1" id="KW-0812">Transmembrane</keyword>
<protein>
    <submittedName>
        <fullName evidence="2">DUF4381 domain-containing protein</fullName>
    </submittedName>
</protein>
<sequence length="161" mass="18737">MNSLQQLKGLILPQDVSWWPLAYGWYVLMVLVLVVSCIFIDQKRKHYMNNAYRRNALSQLHLLSMQDATQLLSILHYALSHALNDALSHTTAQQVELQKETFLVSLNKGIESVSFNDFDWQLLNQLAFQHPDKVSCNTDEFATLKTKCQQWLQGHHYEHHT</sequence>
<evidence type="ECO:0000313" key="3">
    <source>
        <dbReference type="Proteomes" id="UP000327424"/>
    </source>
</evidence>
<name>A0A5J6WJP9_MORMI</name>
<keyword evidence="3" id="KW-1185">Reference proteome</keyword>
<keyword evidence="1" id="KW-1133">Transmembrane helix</keyword>